<dbReference type="EMBL" id="RYFG02000005">
    <property type="protein sequence ID" value="TRX03584.1"/>
    <property type="molecule type" value="Genomic_DNA"/>
</dbReference>
<evidence type="ECO:0000256" key="1">
    <source>
        <dbReference type="ARBA" id="ARBA00006814"/>
    </source>
</evidence>
<evidence type="ECO:0000313" key="6">
    <source>
        <dbReference type="Proteomes" id="UP000733744"/>
    </source>
</evidence>
<evidence type="ECO:0000256" key="2">
    <source>
        <dbReference type="ARBA" id="ARBA00022670"/>
    </source>
</evidence>
<dbReference type="GO" id="GO:0006508">
    <property type="term" value="P:proteolysis"/>
    <property type="evidence" value="ECO:0007669"/>
    <property type="project" value="UniProtKB-KW"/>
</dbReference>
<dbReference type="InterPro" id="IPR023430">
    <property type="entry name" value="Pept_HybD-like_dom_sf"/>
</dbReference>
<keyword evidence="4" id="KW-0378">Hydrolase</keyword>
<comment type="similarity">
    <text evidence="1">Belongs to the peptidase A31 family.</text>
</comment>
<dbReference type="Gene3D" id="3.40.50.1450">
    <property type="entry name" value="HybD-like"/>
    <property type="match status" value="1"/>
</dbReference>
<accession>A0ABY3CHM1</accession>
<reference evidence="5 6" key="1">
    <citation type="journal article" date="2019" name="Antonie Van Leeuwenhoek">
        <title>Description of 'Ca. Methylobacter oryzae' KRF1, a novel species from the environmentally important Methylobacter clade 2.</title>
        <authorList>
            <person name="Khatri K."/>
            <person name="Mohite J.A."/>
            <person name="Pandit P.S."/>
            <person name="Bahulikar R."/>
            <person name="Rahalkar M.C."/>
        </authorList>
    </citation>
    <scope>NUCLEOTIDE SEQUENCE [LARGE SCALE GENOMIC DNA]</scope>
    <source>
        <strain evidence="5 6">KRF1</strain>
    </source>
</reference>
<evidence type="ECO:0000313" key="5">
    <source>
        <dbReference type="EMBL" id="TRX03584.1"/>
    </source>
</evidence>
<dbReference type="GO" id="GO:0008233">
    <property type="term" value="F:peptidase activity"/>
    <property type="evidence" value="ECO:0007669"/>
    <property type="project" value="UniProtKB-KW"/>
</dbReference>
<dbReference type="SUPFAM" id="SSF53163">
    <property type="entry name" value="HybD-like"/>
    <property type="match status" value="1"/>
</dbReference>
<keyword evidence="3" id="KW-0064">Aspartyl protease</keyword>
<dbReference type="RefSeq" id="WP_127027692.1">
    <property type="nucleotide sequence ID" value="NZ_RYFG02000005.1"/>
</dbReference>
<keyword evidence="6" id="KW-1185">Reference proteome</keyword>
<name>A0ABY3CHM1_9GAMM</name>
<comment type="caution">
    <text evidence="5">The sequence shown here is derived from an EMBL/GenBank/DDBJ whole genome shotgun (WGS) entry which is preliminary data.</text>
</comment>
<dbReference type="InterPro" id="IPR000671">
    <property type="entry name" value="Peptidase_A31"/>
</dbReference>
<sequence>MALSCSSRHIVCFGNELHGDDGFGSYVYAQLCRLIWPEDVKVFNAGISGLNALRFFDDCSRAILVDALVNFGNVGEVCLLRPEDLADRLQQPTGHGQGIPYLLEALNAIRNPLPDILIVGVEIAAVTPFSPGLSDKTAQAVAKTVQLIRGLVSA</sequence>
<protein>
    <submittedName>
        <fullName evidence="5">Hydrogenase maturation protease</fullName>
    </submittedName>
</protein>
<proteinExistence type="inferred from homology"/>
<dbReference type="NCBIfam" id="TIGR00072">
    <property type="entry name" value="hydrog_prot"/>
    <property type="match status" value="1"/>
</dbReference>
<dbReference type="PANTHER" id="PTHR30302">
    <property type="entry name" value="HYDROGENASE 1 MATURATION PROTEASE"/>
    <property type="match status" value="1"/>
</dbReference>
<organism evidence="5 6">
    <name type="scientific">Candidatus Methylobacter oryzae</name>
    <dbReference type="NCBI Taxonomy" id="2497749"/>
    <lineage>
        <taxon>Bacteria</taxon>
        <taxon>Pseudomonadati</taxon>
        <taxon>Pseudomonadota</taxon>
        <taxon>Gammaproteobacteria</taxon>
        <taxon>Methylococcales</taxon>
        <taxon>Methylococcaceae</taxon>
        <taxon>Methylobacter</taxon>
    </lineage>
</organism>
<dbReference type="Proteomes" id="UP000733744">
    <property type="component" value="Unassembled WGS sequence"/>
</dbReference>
<gene>
    <name evidence="5" type="ORF">EKO24_000360</name>
</gene>
<dbReference type="Pfam" id="PF01750">
    <property type="entry name" value="HycI"/>
    <property type="match status" value="1"/>
</dbReference>
<keyword evidence="2 5" id="KW-0645">Protease</keyword>
<dbReference type="CDD" id="cd00518">
    <property type="entry name" value="H2MP"/>
    <property type="match status" value="1"/>
</dbReference>
<dbReference type="PANTHER" id="PTHR30302:SF1">
    <property type="entry name" value="HYDROGENASE 2 MATURATION PROTEASE"/>
    <property type="match status" value="1"/>
</dbReference>
<evidence type="ECO:0000256" key="3">
    <source>
        <dbReference type="ARBA" id="ARBA00022750"/>
    </source>
</evidence>
<evidence type="ECO:0000256" key="4">
    <source>
        <dbReference type="ARBA" id="ARBA00022801"/>
    </source>
</evidence>